<evidence type="ECO:0000256" key="2">
    <source>
        <dbReference type="ARBA" id="ARBA00023004"/>
    </source>
</evidence>
<keyword evidence="7" id="KW-1185">Reference proteome</keyword>
<keyword evidence="1" id="KW-0479">Metal-binding</keyword>
<dbReference type="PROSITE" id="PS00198">
    <property type="entry name" value="4FE4S_FER_1"/>
    <property type="match status" value="1"/>
</dbReference>
<dbReference type="InterPro" id="IPR017896">
    <property type="entry name" value="4Fe4S_Fe-S-bd"/>
</dbReference>
<reference evidence="5 7" key="1">
    <citation type="submission" date="2018-01" db="EMBL/GenBank/DDBJ databases">
        <title>Draft genome sequences of six Vibrio diazotrophicus strains isolated from deep-sea sediments of the Baltic Sea.</title>
        <authorList>
            <person name="Castillo D."/>
            <person name="Vandieken V."/>
            <person name="Chiang O."/>
            <person name="Middelboe M."/>
        </authorList>
    </citation>
    <scope>NUCLEOTIDE SEQUENCE [LARGE SCALE GENOMIC DNA]</scope>
    <source>
        <strain evidence="5 7">65.10M</strain>
    </source>
</reference>
<dbReference type="EMBL" id="QLTR01000001">
    <property type="protein sequence ID" value="RAS69523.1"/>
    <property type="molecule type" value="Genomic_DNA"/>
</dbReference>
<evidence type="ECO:0000256" key="3">
    <source>
        <dbReference type="ARBA" id="ARBA00023014"/>
    </source>
</evidence>
<dbReference type="EMBL" id="POSM01000001">
    <property type="protein sequence ID" value="PNI03713.1"/>
    <property type="molecule type" value="Genomic_DNA"/>
</dbReference>
<dbReference type="GO" id="GO:0051536">
    <property type="term" value="F:iron-sulfur cluster binding"/>
    <property type="evidence" value="ECO:0007669"/>
    <property type="project" value="UniProtKB-KW"/>
</dbReference>
<evidence type="ECO:0000313" key="8">
    <source>
        <dbReference type="Proteomes" id="UP000248729"/>
    </source>
</evidence>
<reference evidence="6 8" key="2">
    <citation type="submission" date="2018-06" db="EMBL/GenBank/DDBJ databases">
        <title>Freshwater and sediment microbial communities from various areas in North America, analyzing microbe dynamics in response to fracking.</title>
        <authorList>
            <person name="Lamendella R."/>
        </authorList>
    </citation>
    <scope>NUCLEOTIDE SEQUENCE [LARGE SCALE GENOMIC DNA]</scope>
    <source>
        <strain evidence="6 8">99A</strain>
    </source>
</reference>
<dbReference type="Gene3D" id="3.30.70.20">
    <property type="match status" value="1"/>
</dbReference>
<dbReference type="Proteomes" id="UP000236547">
    <property type="component" value="Unassembled WGS sequence"/>
</dbReference>
<evidence type="ECO:0000313" key="5">
    <source>
        <dbReference type="EMBL" id="PNI03713.1"/>
    </source>
</evidence>
<sequence length="101" mass="10946">MSFVISNKCVGCHACMVVCPNQAVYPDADLANQFHIHPKRCDECSAHYDSPQCASICPVEEAILDSTRNPLNPIGSLMPVVVASQLSQQQSIADSQRSQSI</sequence>
<keyword evidence="3" id="KW-0411">Iron-sulfur</keyword>
<dbReference type="GO" id="GO:0046872">
    <property type="term" value="F:metal ion binding"/>
    <property type="evidence" value="ECO:0007669"/>
    <property type="project" value="UniProtKB-KW"/>
</dbReference>
<dbReference type="Proteomes" id="UP000248729">
    <property type="component" value="Unassembled WGS sequence"/>
</dbReference>
<keyword evidence="2" id="KW-0408">Iron</keyword>
<evidence type="ECO:0000313" key="7">
    <source>
        <dbReference type="Proteomes" id="UP000236547"/>
    </source>
</evidence>
<dbReference type="Pfam" id="PF12838">
    <property type="entry name" value="Fer4_7"/>
    <property type="match status" value="1"/>
</dbReference>
<proteinExistence type="predicted"/>
<dbReference type="AlphaFoldDB" id="A0A329EF01"/>
<dbReference type="PROSITE" id="PS51379">
    <property type="entry name" value="4FE4S_FER_2"/>
    <property type="match status" value="1"/>
</dbReference>
<dbReference type="RefSeq" id="WP_102967568.1">
    <property type="nucleotide sequence ID" value="NZ_POSM01000001.1"/>
</dbReference>
<comment type="caution">
    <text evidence="6">The sequence shown here is derived from an EMBL/GenBank/DDBJ whole genome shotgun (WGS) entry which is preliminary data.</text>
</comment>
<protein>
    <submittedName>
        <fullName evidence="6">4Fe-4S dicluster protein</fullName>
    </submittedName>
    <submittedName>
        <fullName evidence="5">Ferredoxin</fullName>
    </submittedName>
</protein>
<name>A0A329EF01_VIBDI</name>
<gene>
    <name evidence="5" type="ORF">C1O25_01280</name>
    <name evidence="6" type="ORF">DET48_10197</name>
</gene>
<dbReference type="InterPro" id="IPR017900">
    <property type="entry name" value="4Fe4S_Fe_S_CS"/>
</dbReference>
<feature type="domain" description="4Fe-4S ferredoxin-type" evidence="4">
    <location>
        <begin position="1"/>
        <end position="29"/>
    </location>
</feature>
<evidence type="ECO:0000259" key="4">
    <source>
        <dbReference type="PROSITE" id="PS51379"/>
    </source>
</evidence>
<accession>A0A329EF01</accession>
<organism evidence="6 8">
    <name type="scientific">Vibrio diazotrophicus</name>
    <dbReference type="NCBI Taxonomy" id="685"/>
    <lineage>
        <taxon>Bacteria</taxon>
        <taxon>Pseudomonadati</taxon>
        <taxon>Pseudomonadota</taxon>
        <taxon>Gammaproteobacteria</taxon>
        <taxon>Vibrionales</taxon>
        <taxon>Vibrionaceae</taxon>
        <taxon>Vibrio</taxon>
    </lineage>
</organism>
<evidence type="ECO:0000313" key="6">
    <source>
        <dbReference type="EMBL" id="RAS69523.1"/>
    </source>
</evidence>
<evidence type="ECO:0000256" key="1">
    <source>
        <dbReference type="ARBA" id="ARBA00022723"/>
    </source>
</evidence>
<dbReference type="SUPFAM" id="SSF54862">
    <property type="entry name" value="4Fe-4S ferredoxins"/>
    <property type="match status" value="1"/>
</dbReference>